<sequence length="48" mass="5628">MALKKERLFDVLHNGSLLFFNKQGSRSQKKAIAFVDREENSNLAWIYI</sequence>
<evidence type="ECO:0000313" key="2">
    <source>
        <dbReference type="Proteomes" id="UP000729733"/>
    </source>
</evidence>
<proteinExistence type="predicted"/>
<name>A0A964BL98_9CYAN</name>
<organism evidence="1 2">
    <name type="scientific">Waterburya agarophytonicola KI4</name>
    <dbReference type="NCBI Taxonomy" id="2874699"/>
    <lineage>
        <taxon>Bacteria</taxon>
        <taxon>Bacillati</taxon>
        <taxon>Cyanobacteriota</taxon>
        <taxon>Cyanophyceae</taxon>
        <taxon>Pleurocapsales</taxon>
        <taxon>Hyellaceae</taxon>
        <taxon>Waterburya</taxon>
        <taxon>Waterburya agarophytonicola</taxon>
    </lineage>
</organism>
<protein>
    <submittedName>
        <fullName evidence="1">Uncharacterized protein</fullName>
    </submittedName>
</protein>
<comment type="caution">
    <text evidence="1">The sequence shown here is derived from an EMBL/GenBank/DDBJ whole genome shotgun (WGS) entry which is preliminary data.</text>
</comment>
<keyword evidence="2" id="KW-1185">Reference proteome</keyword>
<gene>
    <name evidence="1" type="ORF">I4641_00565</name>
</gene>
<dbReference type="Proteomes" id="UP000729733">
    <property type="component" value="Unassembled WGS sequence"/>
</dbReference>
<dbReference type="RefSeq" id="WP_229638472.1">
    <property type="nucleotide sequence ID" value="NZ_JADWDC010000001.1"/>
</dbReference>
<evidence type="ECO:0000313" key="1">
    <source>
        <dbReference type="EMBL" id="MCC0175473.1"/>
    </source>
</evidence>
<dbReference type="AlphaFoldDB" id="A0A964BL98"/>
<dbReference type="EMBL" id="JADWDC010000001">
    <property type="protein sequence ID" value="MCC0175473.1"/>
    <property type="molecule type" value="Genomic_DNA"/>
</dbReference>
<accession>A0A964BL98</accession>
<reference evidence="1" key="1">
    <citation type="journal article" date="2021" name="Antonie Van Leeuwenhoek">
        <title>Draft genome and description of Waterburya agarophytonicola gen. nov. sp. nov. (Pleurocapsales, Cyanobacteria): a seaweed symbiont.</title>
        <authorList>
            <person name="Bonthond G."/>
            <person name="Shalygin S."/>
            <person name="Bayer T."/>
            <person name="Weinberger F."/>
        </authorList>
    </citation>
    <scope>NUCLEOTIDE SEQUENCE</scope>
    <source>
        <strain evidence="1">KI4</strain>
    </source>
</reference>